<feature type="domain" description="Tip attachment protein J" evidence="2">
    <location>
        <begin position="780"/>
        <end position="941"/>
    </location>
</feature>
<evidence type="ECO:0008006" key="6">
    <source>
        <dbReference type="Google" id="ProtNLM"/>
    </source>
</evidence>
<dbReference type="EMBL" id="CVQV01000002">
    <property type="protein sequence ID" value="CRK74121.1"/>
    <property type="molecule type" value="Genomic_DNA"/>
</dbReference>
<feature type="domain" description="Rcc01698-like C-terminal" evidence="3">
    <location>
        <begin position="1032"/>
        <end position="1132"/>
    </location>
</feature>
<evidence type="ECO:0000313" key="4">
    <source>
        <dbReference type="EMBL" id="CRK74121.1"/>
    </source>
</evidence>
<protein>
    <recommendedName>
        <fullName evidence="6">Host specificity protein</fullName>
    </recommendedName>
</protein>
<dbReference type="InterPro" id="IPR056490">
    <property type="entry name" value="Rcc01698_C"/>
</dbReference>
<organism evidence="4 5">
    <name type="scientific">Nereida ignava</name>
    <dbReference type="NCBI Taxonomy" id="282199"/>
    <lineage>
        <taxon>Bacteria</taxon>
        <taxon>Pseudomonadati</taxon>
        <taxon>Pseudomonadota</taxon>
        <taxon>Alphaproteobacteria</taxon>
        <taxon>Rhodobacterales</taxon>
        <taxon>Roseobacteraceae</taxon>
        <taxon>Nereida</taxon>
    </lineage>
</organism>
<keyword evidence="5" id="KW-1185">Reference proteome</keyword>
<name>A0A0U1NHB6_9RHOB</name>
<dbReference type="InterPro" id="IPR025195">
    <property type="entry name" value="GTA_TIM_dom"/>
</dbReference>
<dbReference type="SUPFAM" id="SSF51445">
    <property type="entry name" value="(Trans)glycosidases"/>
    <property type="match status" value="1"/>
</dbReference>
<dbReference type="RefSeq" id="WP_048597421.1">
    <property type="nucleotide sequence ID" value="NZ_CVPC01000002.1"/>
</dbReference>
<proteinExistence type="predicted"/>
<dbReference type="Pfam" id="PF23666">
    <property type="entry name" value="Rcc01698_C"/>
    <property type="match status" value="1"/>
</dbReference>
<dbReference type="OrthoDB" id="8445115at2"/>
<dbReference type="InterPro" id="IPR017853">
    <property type="entry name" value="GH"/>
</dbReference>
<dbReference type="Pfam" id="PF13547">
    <property type="entry name" value="GTA_TIM"/>
    <property type="match status" value="1"/>
</dbReference>
<dbReference type="CDD" id="cd19607">
    <property type="entry name" value="GTA_TIM-barrel-like"/>
    <property type="match status" value="1"/>
</dbReference>
<dbReference type="Gene3D" id="3.20.20.80">
    <property type="entry name" value="Glycosidases"/>
    <property type="match status" value="1"/>
</dbReference>
<evidence type="ECO:0000313" key="5">
    <source>
        <dbReference type="Proteomes" id="UP000048949"/>
    </source>
</evidence>
<evidence type="ECO:0000259" key="3">
    <source>
        <dbReference type="Pfam" id="PF23666"/>
    </source>
</evidence>
<evidence type="ECO:0000259" key="2">
    <source>
        <dbReference type="Pfam" id="PF13550"/>
    </source>
</evidence>
<dbReference type="STRING" id="282199.GCA_001049735_00146"/>
<dbReference type="Pfam" id="PF13550">
    <property type="entry name" value="Phage-tail_3"/>
    <property type="match status" value="1"/>
</dbReference>
<reference evidence="4 5" key="1">
    <citation type="submission" date="2015-04" db="EMBL/GenBank/DDBJ databases">
        <authorList>
            <person name="Syromyatnikov M.Y."/>
            <person name="Popov V.N."/>
        </authorList>
    </citation>
    <scope>NUCLEOTIDE SEQUENCE [LARGE SCALE GENOMIC DNA]</scope>
    <source>
        <strain evidence="4 5">CECT 5292</strain>
    </source>
</reference>
<dbReference type="Proteomes" id="UP000048949">
    <property type="component" value="Unassembled WGS sequence"/>
</dbReference>
<sequence length="1281" mass="138823">MATLVLSAAGFAAGNMLGGTVLGVSSAVAGRFAGAMIGRAIDSRLSGAGSAPVETGRMDRLRLMGASQGTPVARVYGRMRVAGQVIWASQFQETTQTTSRSGKGMPTQRTTAYSYSISIAVALCEGTISGIGRIWADGTEVNLTQLNYRVYDGSPDQLADPTLEAIEGAGNVPAYRGTAYVVFEDLALERYGNRVPNFSFEVFRSGQEDAAIADVPELVRGVAMMPGTGEYALATTPAYVTRDGATVAVNENTPSGKSDFVTSVDGLAQELPKCASSLLVVSWFGNDLRAGECEISPRAEPNGVDAEGMPWNVSGLDRFAAGSVPVLENRAVYGGTPSDASVIEALQYLRAQGQHTVFYPFILMEQLSGNTLPHGDAEIGQPELPWRGRISASSEQAVSDFFGTCTLSDFSPTANGVHYTGPPERSYRRFILHYAHLCKAAGGVDAFCVGSEMRELTRSLPDAGFPAVGALIRLVRDVRTILGPNTKISYAADWSEYWGYQPDDGSGDRLFHLDPLWADDNVDFIGIDNYFPSADWRDEPDHTDESWGSIYDLGYLQSNIEGGEGFDWYYKSPEARDAQIRTPITDGAYDEPWVYRYKDIRGFWENSHFERIGGVRSEVPTAWQPRSKPFYFTEIGCAAIDKGANQPNRFLDPKSSESAVPHYSNGQRDELMQMQYLRAHLSYWNEPERNPQSDLYDGAMVDMSKAHVWAWDARPFPFFPGNAELWSDAENYDRGHWLNGRSSARSLSSVVREIANNAGITQVDTSGLFGYVRGYLDSGSETGRAALQPLITAYGLDVIDRAGTLVFQMRDGHPHGAIVLDELLVSDQNNGGISKLRGSGADLISDVRFSYVEADADYETATAQSTLPDASSNVVSSTEMSLALTAGEAQGMADRWLSEAHAGQDSVSFAVPPSMAHLGAGDVVQTDDGETKTLYRIDNVSRSTHLMMEGTRIDADVYARADPATVPISLRPFVVPTPVAAQFLDLAIIRAETPNTGPFVAVNALPWTGPADVFIEVADEAFEPQLQITEQATSGTTVTALNTGPFGVIDRTAFVDVELTHGALSSVNLDSLLSGQNVFAIGRGDVAVWELFQAQNAVLIGPNRYRLSGLVRGQQGTDAFVPDTWPVGSKVVLLDGAVSQLELPVNQRGVEQTYRVGPSGRAVNDAAYREHSFAVAGASLRPYRPCHLQVQRGDSLIAAQWMRRTRIDGDHWDGFDVPVGEMSEQYLIRLRDETGVKLEQTVTSPTAVLNEPLSISGNLIFEVAQLSDRFGPGPFAQIAVP</sequence>
<evidence type="ECO:0000259" key="1">
    <source>
        <dbReference type="Pfam" id="PF13547"/>
    </source>
</evidence>
<gene>
    <name evidence="4" type="ORF">NIG5292_00146</name>
</gene>
<feature type="domain" description="GTA TIM-barrel-like" evidence="1">
    <location>
        <begin position="426"/>
        <end position="720"/>
    </location>
</feature>
<dbReference type="InterPro" id="IPR032876">
    <property type="entry name" value="J_dom"/>
</dbReference>
<accession>A0A0U1NHB6</accession>